<sequence>GAARRAASRSLMVHWCVECVGYCTAASAPGPVGRGWPCMREGKVRGRFREVVPGLRKKRDLLASWFSRRSAVRGAASLMSA</sequence>
<feature type="signal peptide" evidence="1">
    <location>
        <begin position="1"/>
        <end position="25"/>
    </location>
</feature>
<evidence type="ECO:0000313" key="3">
    <source>
        <dbReference type="Proteomes" id="UP000266841"/>
    </source>
</evidence>
<organism evidence="2 3">
    <name type="scientific">Thalassiosira oceanica</name>
    <name type="common">Marine diatom</name>
    <dbReference type="NCBI Taxonomy" id="159749"/>
    <lineage>
        <taxon>Eukaryota</taxon>
        <taxon>Sar</taxon>
        <taxon>Stramenopiles</taxon>
        <taxon>Ochrophyta</taxon>
        <taxon>Bacillariophyta</taxon>
        <taxon>Coscinodiscophyceae</taxon>
        <taxon>Thalassiosirophycidae</taxon>
        <taxon>Thalassiosirales</taxon>
        <taxon>Thalassiosiraceae</taxon>
        <taxon>Thalassiosira</taxon>
    </lineage>
</organism>
<evidence type="ECO:0000313" key="2">
    <source>
        <dbReference type="EMBL" id="EJK69312.1"/>
    </source>
</evidence>
<feature type="chain" id="PRO_5003841009" evidence="1">
    <location>
        <begin position="26"/>
        <end position="81"/>
    </location>
</feature>
<evidence type="ECO:0000256" key="1">
    <source>
        <dbReference type="SAM" id="SignalP"/>
    </source>
</evidence>
<name>K0TFL5_THAOC</name>
<dbReference type="EMBL" id="AGNL01010238">
    <property type="protein sequence ID" value="EJK69312.1"/>
    <property type="molecule type" value="Genomic_DNA"/>
</dbReference>
<comment type="caution">
    <text evidence="2">The sequence shown here is derived from an EMBL/GenBank/DDBJ whole genome shotgun (WGS) entry which is preliminary data.</text>
</comment>
<feature type="non-terminal residue" evidence="2">
    <location>
        <position position="1"/>
    </location>
</feature>
<accession>K0TFL5</accession>
<reference evidence="2 3" key="1">
    <citation type="journal article" date="2012" name="Genome Biol.">
        <title>Genome and low-iron response of an oceanic diatom adapted to chronic iron limitation.</title>
        <authorList>
            <person name="Lommer M."/>
            <person name="Specht M."/>
            <person name="Roy A.S."/>
            <person name="Kraemer L."/>
            <person name="Andreson R."/>
            <person name="Gutowska M.A."/>
            <person name="Wolf J."/>
            <person name="Bergner S.V."/>
            <person name="Schilhabel M.B."/>
            <person name="Klostermeier U.C."/>
            <person name="Beiko R.G."/>
            <person name="Rosenstiel P."/>
            <person name="Hippler M."/>
            <person name="Laroche J."/>
        </authorList>
    </citation>
    <scope>NUCLEOTIDE SEQUENCE [LARGE SCALE GENOMIC DNA]</scope>
    <source>
        <strain evidence="2 3">CCMP1005</strain>
    </source>
</reference>
<protein>
    <submittedName>
        <fullName evidence="2">Uncharacterized protein</fullName>
    </submittedName>
</protein>
<dbReference type="AlphaFoldDB" id="K0TFL5"/>
<dbReference type="Proteomes" id="UP000266841">
    <property type="component" value="Unassembled WGS sequence"/>
</dbReference>
<gene>
    <name evidence="2" type="ORF">THAOC_09439</name>
</gene>
<proteinExistence type="predicted"/>
<keyword evidence="1" id="KW-0732">Signal</keyword>
<keyword evidence="3" id="KW-1185">Reference proteome</keyword>